<keyword evidence="5" id="KW-0067">ATP-binding</keyword>
<evidence type="ECO:0000259" key="7">
    <source>
        <dbReference type="PROSITE" id="PS50011"/>
    </source>
</evidence>
<reference evidence="8" key="1">
    <citation type="submission" date="2021-05" db="EMBL/GenBank/DDBJ databases">
        <title>A free-living protist that lacks canonical eukaryotic 1 DNA replication and segregation systems.</title>
        <authorList>
            <person name="Salas-Leiva D.E."/>
            <person name="Tromer E.C."/>
            <person name="Curtis B.A."/>
            <person name="Jerlstrom-Hultqvist J."/>
            <person name="Kolisko M."/>
            <person name="Yi Z."/>
            <person name="Salas-Leiva J.S."/>
            <person name="Gallot-Lavallee L."/>
            <person name="Kops G.J.P.L."/>
            <person name="Archibald J.M."/>
            <person name="Simpson A.G.B."/>
            <person name="Roger A.J."/>
        </authorList>
    </citation>
    <scope>NUCLEOTIDE SEQUENCE</scope>
    <source>
        <strain evidence="8">BICM</strain>
    </source>
</reference>
<dbReference type="InterPro" id="IPR050494">
    <property type="entry name" value="Ser_Thr_dual-spec_kinase"/>
</dbReference>
<evidence type="ECO:0000256" key="5">
    <source>
        <dbReference type="ARBA" id="ARBA00022840"/>
    </source>
</evidence>
<protein>
    <submittedName>
        <fullName evidence="8">Protein kinase domain</fullName>
    </submittedName>
</protein>
<dbReference type="PANTHER" id="PTHR24058">
    <property type="entry name" value="DUAL SPECIFICITY PROTEIN KINASE"/>
    <property type="match status" value="1"/>
</dbReference>
<dbReference type="Pfam" id="PF00069">
    <property type="entry name" value="Pkinase"/>
    <property type="match status" value="1"/>
</dbReference>
<evidence type="ECO:0000256" key="1">
    <source>
        <dbReference type="ARBA" id="ARBA00022527"/>
    </source>
</evidence>
<dbReference type="InterPro" id="IPR000719">
    <property type="entry name" value="Prot_kinase_dom"/>
</dbReference>
<dbReference type="SMART" id="SM00220">
    <property type="entry name" value="S_TKc"/>
    <property type="match status" value="1"/>
</dbReference>
<evidence type="ECO:0000313" key="9">
    <source>
        <dbReference type="Proteomes" id="UP000717585"/>
    </source>
</evidence>
<dbReference type="PROSITE" id="PS00108">
    <property type="entry name" value="PROTEIN_KINASE_ST"/>
    <property type="match status" value="1"/>
</dbReference>
<dbReference type="OrthoDB" id="9332038at2759"/>
<organism evidence="8 9">
    <name type="scientific">Carpediemonas membranifera</name>
    <dbReference type="NCBI Taxonomy" id="201153"/>
    <lineage>
        <taxon>Eukaryota</taxon>
        <taxon>Metamonada</taxon>
        <taxon>Carpediemonas-like organisms</taxon>
        <taxon>Carpediemonas</taxon>
    </lineage>
</organism>
<evidence type="ECO:0000256" key="3">
    <source>
        <dbReference type="ARBA" id="ARBA00022741"/>
    </source>
</evidence>
<feature type="compositionally biased region" description="Acidic residues" evidence="6">
    <location>
        <begin position="248"/>
        <end position="263"/>
    </location>
</feature>
<keyword evidence="3" id="KW-0547">Nucleotide-binding</keyword>
<dbReference type="CDD" id="cd14133">
    <property type="entry name" value="PKc_DYRK_like"/>
    <property type="match status" value="1"/>
</dbReference>
<keyword evidence="4 8" id="KW-0418">Kinase</keyword>
<feature type="region of interest" description="Disordered" evidence="6">
    <location>
        <begin position="219"/>
        <end position="289"/>
    </location>
</feature>
<dbReference type="PANTHER" id="PTHR24058:SF124">
    <property type="entry name" value="PROTEIN KINASE SUPERFAMILY PROTEIN"/>
    <property type="match status" value="1"/>
</dbReference>
<evidence type="ECO:0000256" key="2">
    <source>
        <dbReference type="ARBA" id="ARBA00022679"/>
    </source>
</evidence>
<dbReference type="GO" id="GO:0004674">
    <property type="term" value="F:protein serine/threonine kinase activity"/>
    <property type="evidence" value="ECO:0007669"/>
    <property type="project" value="UniProtKB-KW"/>
</dbReference>
<dbReference type="GO" id="GO:0005524">
    <property type="term" value="F:ATP binding"/>
    <property type="evidence" value="ECO:0007669"/>
    <property type="project" value="UniProtKB-KW"/>
</dbReference>
<dbReference type="SUPFAM" id="SSF56112">
    <property type="entry name" value="Protein kinase-like (PK-like)"/>
    <property type="match status" value="1"/>
</dbReference>
<feature type="region of interest" description="Disordered" evidence="6">
    <location>
        <begin position="185"/>
        <end position="207"/>
    </location>
</feature>
<dbReference type="Gene3D" id="1.10.510.10">
    <property type="entry name" value="Transferase(Phosphotransferase) domain 1"/>
    <property type="match status" value="1"/>
</dbReference>
<dbReference type="Gene3D" id="3.30.200.20">
    <property type="entry name" value="Phosphorylase Kinase, domain 1"/>
    <property type="match status" value="1"/>
</dbReference>
<dbReference type="InterPro" id="IPR011009">
    <property type="entry name" value="Kinase-like_dom_sf"/>
</dbReference>
<keyword evidence="9" id="KW-1185">Reference proteome</keyword>
<accession>A0A8J6B5L3</accession>
<keyword evidence="1" id="KW-0723">Serine/threonine-protein kinase</keyword>
<name>A0A8J6B5L3_9EUKA</name>
<evidence type="ECO:0000313" key="8">
    <source>
        <dbReference type="EMBL" id="KAG9394759.1"/>
    </source>
</evidence>
<evidence type="ECO:0000256" key="4">
    <source>
        <dbReference type="ARBA" id="ARBA00022777"/>
    </source>
</evidence>
<dbReference type="EMBL" id="JAHDYR010000013">
    <property type="protein sequence ID" value="KAG9394759.1"/>
    <property type="molecule type" value="Genomic_DNA"/>
</dbReference>
<feature type="compositionally biased region" description="Acidic residues" evidence="6">
    <location>
        <begin position="219"/>
        <end position="230"/>
    </location>
</feature>
<feature type="domain" description="Protein kinase" evidence="7">
    <location>
        <begin position="343"/>
        <end position="648"/>
    </location>
</feature>
<feature type="compositionally biased region" description="Polar residues" evidence="6">
    <location>
        <begin position="268"/>
        <end position="280"/>
    </location>
</feature>
<comment type="caution">
    <text evidence="8">The sequence shown here is derived from an EMBL/GenBank/DDBJ whole genome shotgun (WGS) entry which is preliminary data.</text>
</comment>
<gene>
    <name evidence="8" type="ORF">J8273_3735</name>
</gene>
<keyword evidence="2" id="KW-0808">Transferase</keyword>
<dbReference type="PROSITE" id="PS50011">
    <property type="entry name" value="PROTEIN_KINASE_DOM"/>
    <property type="match status" value="1"/>
</dbReference>
<dbReference type="InterPro" id="IPR008271">
    <property type="entry name" value="Ser/Thr_kinase_AS"/>
</dbReference>
<dbReference type="Proteomes" id="UP000717585">
    <property type="component" value="Unassembled WGS sequence"/>
</dbReference>
<evidence type="ECO:0000256" key="6">
    <source>
        <dbReference type="SAM" id="MobiDB-lite"/>
    </source>
</evidence>
<proteinExistence type="predicted"/>
<sequence length="654" mass="74255">MDQKAVLSLITEHLKQLGLDKEAKSVVARSKSLHNESNFKFASALEAHLANSLLHGGAGIVEQTHPISVDAEREEFTRIDPAVDAPDYKPRKEDKPPKVNPITDRICSLALTRRLFPACRNLRHNLRPADSEFYTHDPRLPTEEWENDDDIGFDTLPMDPADAAFISSIPFAQIILEAMNEGHESKDAISSHAQPVSKRAPPSSVAAAAALDEMEIISQDDEDLDDDVEDVGTPASGSSDDDMMKDADDADEDQEDEEEELDTDDRTNSLLDSDYESSSGGEAEACDAPVEPAELETALPSRPTRRNELGAIDLRVVYEVDRTGFEESREYQIVAGDRIAGRYEVIEYLGSAAFSRAVQCFDHVTKKHVCVKIIKNEKDYFDQSLDEIKVLQLLLDKDPDDDMRCVRMYDYFYYKENLFIVFELLRDNLYECQKYMTETNQPNYFTLPRLQSITRQILTALAYIHRLNLIHADLKPENVLIQSYSRCLVKVIDFGSSCFEWDELVCYVQSRSYRAPEVILGAPYDSKVDLWSLGAILFELLTGRVLFLNESVQTLLARILAIVGPIPRTMILGGTNGHHFFTRELFLFERSVDQFDNPQTNYLVPKRTSLRERLGIHDEMAVRFIERLLQVDPAKRPTALEALQDPWLTDRVYQ</sequence>
<dbReference type="AlphaFoldDB" id="A0A8J6B5L3"/>